<sequence length="243" mass="28248">MHCHRVTTKDITTQNTGSTFVDQTQVKEVLNPHEVLKMLEQDFSEKKREKPMSLKNRKFLDITKREIHVTDDGHYELPLPFRNDNVELPSNREIAESKLLRQRVRKKWDKKDVENIEKAENVMKPDQAVTVEEMNAAEREIIKALQKEEFKQEISLLKSKAEVNVPETQRRRNPVARTSPIAKLDPFMDEHGVIRVGERIRKSSMDANIKHPVVLPKRAQVSKLIAIHFHQKIDHQGRGPSCC</sequence>
<keyword evidence="2" id="KW-1185">Reference proteome</keyword>
<reference evidence="1" key="1">
    <citation type="submission" date="2020-04" db="EMBL/GenBank/DDBJ databases">
        <authorList>
            <person name="Alioto T."/>
            <person name="Alioto T."/>
            <person name="Gomez Garrido J."/>
        </authorList>
    </citation>
    <scope>NUCLEOTIDE SEQUENCE</scope>
    <source>
        <strain evidence="1">A484AB</strain>
    </source>
</reference>
<organism evidence="1 2">
    <name type="scientific">Paramuricea clavata</name>
    <name type="common">Red gorgonian</name>
    <name type="synonym">Violescent sea-whip</name>
    <dbReference type="NCBI Taxonomy" id="317549"/>
    <lineage>
        <taxon>Eukaryota</taxon>
        <taxon>Metazoa</taxon>
        <taxon>Cnidaria</taxon>
        <taxon>Anthozoa</taxon>
        <taxon>Octocorallia</taxon>
        <taxon>Malacalcyonacea</taxon>
        <taxon>Plexauridae</taxon>
        <taxon>Paramuricea</taxon>
    </lineage>
</organism>
<dbReference type="PANTHER" id="PTHR47331:SF5">
    <property type="entry name" value="RIBONUCLEASE H"/>
    <property type="match status" value="1"/>
</dbReference>
<dbReference type="PANTHER" id="PTHR47331">
    <property type="entry name" value="PHD-TYPE DOMAIN-CONTAINING PROTEIN"/>
    <property type="match status" value="1"/>
</dbReference>
<gene>
    <name evidence="1" type="ORF">PACLA_8A037561</name>
</gene>
<comment type="caution">
    <text evidence="1">The sequence shown here is derived from an EMBL/GenBank/DDBJ whole genome shotgun (WGS) entry which is preliminary data.</text>
</comment>
<proteinExistence type="predicted"/>
<dbReference type="OrthoDB" id="10232352at2759"/>
<dbReference type="AlphaFoldDB" id="A0A6S7HAB3"/>
<evidence type="ECO:0000313" key="1">
    <source>
        <dbReference type="EMBL" id="CAB3993170.1"/>
    </source>
</evidence>
<name>A0A6S7HAB3_PARCT</name>
<dbReference type="EMBL" id="CACRXK020002201">
    <property type="protein sequence ID" value="CAB3993170.1"/>
    <property type="molecule type" value="Genomic_DNA"/>
</dbReference>
<protein>
    <submittedName>
        <fullName evidence="1">Uncharacterized protein</fullName>
    </submittedName>
</protein>
<accession>A0A6S7HAB3</accession>
<dbReference type="Proteomes" id="UP001152795">
    <property type="component" value="Unassembled WGS sequence"/>
</dbReference>
<evidence type="ECO:0000313" key="2">
    <source>
        <dbReference type="Proteomes" id="UP001152795"/>
    </source>
</evidence>